<organism evidence="3 4">
    <name type="scientific">Chaetoceros tenuissimus</name>
    <dbReference type="NCBI Taxonomy" id="426638"/>
    <lineage>
        <taxon>Eukaryota</taxon>
        <taxon>Sar</taxon>
        <taxon>Stramenopiles</taxon>
        <taxon>Ochrophyta</taxon>
        <taxon>Bacillariophyta</taxon>
        <taxon>Coscinodiscophyceae</taxon>
        <taxon>Chaetocerotophycidae</taxon>
        <taxon>Chaetocerotales</taxon>
        <taxon>Chaetocerotaceae</taxon>
        <taxon>Chaetoceros</taxon>
    </lineage>
</organism>
<evidence type="ECO:0000256" key="2">
    <source>
        <dbReference type="SAM" id="MobiDB-lite"/>
    </source>
</evidence>
<evidence type="ECO:0000313" key="4">
    <source>
        <dbReference type="Proteomes" id="UP001054902"/>
    </source>
</evidence>
<keyword evidence="1" id="KW-0175">Coiled coil</keyword>
<proteinExistence type="predicted"/>
<accession>A0AAD3CEZ0</accession>
<dbReference type="AlphaFoldDB" id="A0AAD3CEZ0"/>
<evidence type="ECO:0000256" key="1">
    <source>
        <dbReference type="SAM" id="Coils"/>
    </source>
</evidence>
<protein>
    <submittedName>
        <fullName evidence="3">Uncharacterized protein</fullName>
    </submittedName>
</protein>
<feature type="coiled-coil region" evidence="1">
    <location>
        <begin position="129"/>
        <end position="163"/>
    </location>
</feature>
<keyword evidence="4" id="KW-1185">Reference proteome</keyword>
<feature type="region of interest" description="Disordered" evidence="2">
    <location>
        <begin position="1"/>
        <end position="30"/>
    </location>
</feature>
<sequence length="217" mass="24730">MLNSNTSTVDKSTNGSISRLESTPKPTVTTDQRVFSKYFENLQDGTGNSAFVPLTKESFREELKRMSAEPKGSPNPRVARVRRGYKETRGKAPTIIPRRACRMSVSYAPSKEDSEEEMPESTPEQESKIKSLQTLVAKQKDEIVEYQEEMTILQLEKEKILEEVCTLKRKIDELQGEDEVNMNVSKKVTGHTMKKSAFWNLVTFNPFKSVKRSDNVE</sequence>
<name>A0AAD3CEZ0_9STRA</name>
<evidence type="ECO:0000313" key="3">
    <source>
        <dbReference type="EMBL" id="GFH44877.1"/>
    </source>
</evidence>
<dbReference type="Proteomes" id="UP001054902">
    <property type="component" value="Unassembled WGS sequence"/>
</dbReference>
<gene>
    <name evidence="3" type="ORF">CTEN210_01351</name>
</gene>
<feature type="region of interest" description="Disordered" evidence="2">
    <location>
        <begin position="107"/>
        <end position="129"/>
    </location>
</feature>
<reference evidence="3 4" key="1">
    <citation type="journal article" date="2021" name="Sci. Rep.">
        <title>The genome of the diatom Chaetoceros tenuissimus carries an ancient integrated fragment of an extant virus.</title>
        <authorList>
            <person name="Hongo Y."/>
            <person name="Kimura K."/>
            <person name="Takaki Y."/>
            <person name="Yoshida Y."/>
            <person name="Baba S."/>
            <person name="Kobayashi G."/>
            <person name="Nagasaki K."/>
            <person name="Hano T."/>
            <person name="Tomaru Y."/>
        </authorList>
    </citation>
    <scope>NUCLEOTIDE SEQUENCE [LARGE SCALE GENOMIC DNA]</scope>
    <source>
        <strain evidence="3 4">NIES-3715</strain>
    </source>
</reference>
<dbReference type="EMBL" id="BLLK01000020">
    <property type="protein sequence ID" value="GFH44877.1"/>
    <property type="molecule type" value="Genomic_DNA"/>
</dbReference>
<feature type="region of interest" description="Disordered" evidence="2">
    <location>
        <begin position="62"/>
        <end position="92"/>
    </location>
</feature>
<comment type="caution">
    <text evidence="3">The sequence shown here is derived from an EMBL/GenBank/DDBJ whole genome shotgun (WGS) entry which is preliminary data.</text>
</comment>